<comment type="caution">
    <text evidence="6">The sequence shown here is derived from an EMBL/GenBank/DDBJ whole genome shotgun (WGS) entry which is preliminary data.</text>
</comment>
<name>A0A837G901_9VIBR</name>
<evidence type="ECO:0000313" key="6">
    <source>
        <dbReference type="EMBL" id="KJY74004.1"/>
    </source>
</evidence>
<dbReference type="AlphaFoldDB" id="A0A837G901"/>
<dbReference type="Pfam" id="PF06271">
    <property type="entry name" value="RDD"/>
    <property type="match status" value="1"/>
</dbReference>
<dbReference type="InterPro" id="IPR010432">
    <property type="entry name" value="RDD"/>
</dbReference>
<evidence type="ECO:0000256" key="2">
    <source>
        <dbReference type="ARBA" id="ARBA00022475"/>
    </source>
</evidence>
<dbReference type="RefSeq" id="WP_045985757.1">
    <property type="nucleotide sequence ID" value="NZ_CP063052.1"/>
</dbReference>
<dbReference type="GO" id="GO:0005886">
    <property type="term" value="C:plasma membrane"/>
    <property type="evidence" value="ECO:0007669"/>
    <property type="project" value="UniProtKB-SubCell"/>
</dbReference>
<evidence type="ECO:0000256" key="5">
    <source>
        <dbReference type="ARBA" id="ARBA00023136"/>
    </source>
</evidence>
<organism evidence="6">
    <name type="scientific">Vibrio coralliilyticus</name>
    <dbReference type="NCBI Taxonomy" id="190893"/>
    <lineage>
        <taxon>Bacteria</taxon>
        <taxon>Pseudomonadati</taxon>
        <taxon>Pseudomonadota</taxon>
        <taxon>Gammaproteobacteria</taxon>
        <taxon>Vibrionales</taxon>
        <taxon>Vibrionaceae</taxon>
        <taxon>Vibrio</taxon>
    </lineage>
</organism>
<reference evidence="6" key="1">
    <citation type="journal article" date="2015" name="BMC Genomics">
        <title>Genome mining reveals unlocked bioactive potential of marine Gram-negative bacteria.</title>
        <authorList>
            <person name="Machado H."/>
            <person name="Sonnenschein E.C."/>
            <person name="Melchiorsen J."/>
            <person name="Gram L."/>
        </authorList>
    </citation>
    <scope>NUCLEOTIDE SEQUENCE</scope>
    <source>
        <strain evidence="6">S2052</strain>
    </source>
</reference>
<dbReference type="PANTHER" id="PTHR36115:SF4">
    <property type="entry name" value="MEMBRANE PROTEIN"/>
    <property type="match status" value="1"/>
</dbReference>
<comment type="subcellular location">
    <subcellularLocation>
        <location evidence="1">Cell membrane</location>
        <topology evidence="1">Multi-pass membrane protein</topology>
    </subcellularLocation>
</comment>
<sequence length="153" mass="17466">MKETSKEYAGFWIRFAASLIDTVLLLLLITPLMHWVYGEVYWGSDDFLLGGWDLVLNWICPLIATVAFWVYRSATPGKMALKLEVLDADTGHRLTLSKSVIRYLAYYISAIPLCLGFIWIAFNGKKQGWHDLIANTVVVRKVIQHEKQAEFLG</sequence>
<keyword evidence="2" id="KW-1003">Cell membrane</keyword>
<proteinExistence type="predicted"/>
<evidence type="ECO:0000256" key="1">
    <source>
        <dbReference type="ARBA" id="ARBA00004651"/>
    </source>
</evidence>
<keyword evidence="5" id="KW-0472">Membrane</keyword>
<gene>
    <name evidence="6" type="ORF">TW71_09900</name>
</gene>
<dbReference type="EMBL" id="JXXR01000010">
    <property type="protein sequence ID" value="KJY74004.1"/>
    <property type="molecule type" value="Genomic_DNA"/>
</dbReference>
<keyword evidence="3" id="KW-0812">Transmembrane</keyword>
<protein>
    <submittedName>
        <fullName evidence="6">Uncharacterized protein</fullName>
    </submittedName>
</protein>
<accession>A0A837G901</accession>
<dbReference type="PANTHER" id="PTHR36115">
    <property type="entry name" value="PROLINE-RICH ANTIGEN HOMOLOG-RELATED"/>
    <property type="match status" value="1"/>
</dbReference>
<evidence type="ECO:0000256" key="3">
    <source>
        <dbReference type="ARBA" id="ARBA00022692"/>
    </source>
</evidence>
<dbReference type="InterPro" id="IPR051791">
    <property type="entry name" value="Pra-immunoreactive"/>
</dbReference>
<keyword evidence="4" id="KW-1133">Transmembrane helix</keyword>
<evidence type="ECO:0000256" key="4">
    <source>
        <dbReference type="ARBA" id="ARBA00022989"/>
    </source>
</evidence>